<feature type="transmembrane region" description="Helical" evidence="1">
    <location>
        <begin position="164"/>
        <end position="186"/>
    </location>
</feature>
<name>Q55CE6_DICDI</name>
<dbReference type="PANTHER" id="PTHR37508:SF1">
    <property type="entry name" value="TRANSMEMBRANE PROTEIN"/>
    <property type="match status" value="1"/>
</dbReference>
<keyword evidence="1" id="KW-1133">Transmembrane helix</keyword>
<protein>
    <recommendedName>
        <fullName evidence="4">Transmembrane protein</fullName>
    </recommendedName>
</protein>
<dbReference type="PaxDb" id="44689-DDB0216742"/>
<dbReference type="InParanoid" id="Q55CE6"/>
<evidence type="ECO:0000313" key="2">
    <source>
        <dbReference type="EMBL" id="EAL72865.1"/>
    </source>
</evidence>
<dbReference type="EMBL" id="AAFI02000005">
    <property type="protein sequence ID" value="EAL72865.1"/>
    <property type="molecule type" value="Genomic_DNA"/>
</dbReference>
<proteinExistence type="predicted"/>
<evidence type="ECO:0008006" key="4">
    <source>
        <dbReference type="Google" id="ProtNLM"/>
    </source>
</evidence>
<gene>
    <name evidence="2" type="ORF">DDB_G0271030</name>
</gene>
<dbReference type="PANTHER" id="PTHR37508">
    <property type="entry name" value="TRANSMEMBRANE PROTEIN"/>
    <property type="match status" value="1"/>
</dbReference>
<dbReference type="FunCoup" id="Q55CE6">
    <property type="interactions" value="744"/>
</dbReference>
<dbReference type="VEuPathDB" id="AmoebaDB:DDB_G0271030"/>
<dbReference type="GeneID" id="8617499"/>
<sequence>MIDAQASNNNNFKIKGYSGISFLYSNWTYSFLLVVQLVALGFFLQGLIIYFQYDKSNDWRVGLLWAGAIIATVSCIFISISTFANNQTFFKIGLFFVGITLIITLLDIGLLVSTKNSNIGDLQYCSKEKSIEPSTCVKLWGQQFCGNYIILQCAQLSRGFKKLLLSQAAVSLVQAFYIGLSLLKLFRQTKRKSSSSYRPLIDLQRKSNADLAQNVVQLKNFSIEKNYLEVSIKSLEITIKTMGRVRTIFENTRLFWLQIKAQCDSLSDVSNIKDLAEVAELSVIYQTDFTNQIK</sequence>
<keyword evidence="3" id="KW-1185">Reference proteome</keyword>
<comment type="caution">
    <text evidence="2">The sequence shown here is derived from an EMBL/GenBank/DDBJ whole genome shotgun (WGS) entry which is preliminary data.</text>
</comment>
<feature type="transmembrane region" description="Helical" evidence="1">
    <location>
        <begin position="89"/>
        <end position="112"/>
    </location>
</feature>
<dbReference type="eggNOG" id="ENOG502RHE3">
    <property type="taxonomic scope" value="Eukaryota"/>
</dbReference>
<feature type="transmembrane region" description="Helical" evidence="1">
    <location>
        <begin position="27"/>
        <end position="51"/>
    </location>
</feature>
<keyword evidence="1" id="KW-0472">Membrane</keyword>
<accession>Q55CE6</accession>
<reference evidence="2 3" key="1">
    <citation type="journal article" date="2005" name="Nature">
        <title>The genome of the social amoeba Dictyostelium discoideum.</title>
        <authorList>
            <consortium name="The Dictyostelium discoideum Sequencing Consortium"/>
            <person name="Eichinger L."/>
            <person name="Pachebat J.A."/>
            <person name="Glockner G."/>
            <person name="Rajandream M.A."/>
            <person name="Sucgang R."/>
            <person name="Berriman M."/>
            <person name="Song J."/>
            <person name="Olsen R."/>
            <person name="Szafranski K."/>
            <person name="Xu Q."/>
            <person name="Tunggal B."/>
            <person name="Kummerfeld S."/>
            <person name="Madera M."/>
            <person name="Konfortov B.A."/>
            <person name="Rivero F."/>
            <person name="Bankier A.T."/>
            <person name="Lehmann R."/>
            <person name="Hamlin N."/>
            <person name="Davies R."/>
            <person name="Gaudet P."/>
            <person name="Fey P."/>
            <person name="Pilcher K."/>
            <person name="Chen G."/>
            <person name="Saunders D."/>
            <person name="Sodergren E."/>
            <person name="Davis P."/>
            <person name="Kerhornou A."/>
            <person name="Nie X."/>
            <person name="Hall N."/>
            <person name="Anjard C."/>
            <person name="Hemphill L."/>
            <person name="Bason N."/>
            <person name="Farbrother P."/>
            <person name="Desany B."/>
            <person name="Just E."/>
            <person name="Morio T."/>
            <person name="Rost R."/>
            <person name="Churcher C."/>
            <person name="Cooper J."/>
            <person name="Haydock S."/>
            <person name="van Driessche N."/>
            <person name="Cronin A."/>
            <person name="Goodhead I."/>
            <person name="Muzny D."/>
            <person name="Mourier T."/>
            <person name="Pain A."/>
            <person name="Lu M."/>
            <person name="Harper D."/>
            <person name="Lindsay R."/>
            <person name="Hauser H."/>
            <person name="James K."/>
            <person name="Quiles M."/>
            <person name="Madan Babu M."/>
            <person name="Saito T."/>
            <person name="Buchrieser C."/>
            <person name="Wardroper A."/>
            <person name="Felder M."/>
            <person name="Thangavelu M."/>
            <person name="Johnson D."/>
            <person name="Knights A."/>
            <person name="Loulseged H."/>
            <person name="Mungall K."/>
            <person name="Oliver K."/>
            <person name="Price C."/>
            <person name="Quail M.A."/>
            <person name="Urushihara H."/>
            <person name="Hernandez J."/>
            <person name="Rabbinowitsch E."/>
            <person name="Steffen D."/>
            <person name="Sanders M."/>
            <person name="Ma J."/>
            <person name="Kohara Y."/>
            <person name="Sharp S."/>
            <person name="Simmonds M."/>
            <person name="Spiegler S."/>
            <person name="Tivey A."/>
            <person name="Sugano S."/>
            <person name="White B."/>
            <person name="Walker D."/>
            <person name="Woodward J."/>
            <person name="Winckler T."/>
            <person name="Tanaka Y."/>
            <person name="Shaulsky G."/>
            <person name="Schleicher M."/>
            <person name="Weinstock G."/>
            <person name="Rosenthal A."/>
            <person name="Cox E.C."/>
            <person name="Chisholm R.L."/>
            <person name="Gibbs R."/>
            <person name="Loomis W.F."/>
            <person name="Platzer M."/>
            <person name="Kay R.R."/>
            <person name="Williams J."/>
            <person name="Dear P.H."/>
            <person name="Noegel A.A."/>
            <person name="Barrell B."/>
            <person name="Kuspa A."/>
        </authorList>
    </citation>
    <scope>NUCLEOTIDE SEQUENCE [LARGE SCALE GENOMIC DNA]</scope>
    <source>
        <strain evidence="2 3">AX4</strain>
    </source>
</reference>
<dbReference type="OMA" id="FLYSNWT"/>
<keyword evidence="1" id="KW-0812">Transmembrane</keyword>
<dbReference type="HOGENOM" id="CLU_948067_0_0_1"/>
<evidence type="ECO:0000256" key="1">
    <source>
        <dbReference type="SAM" id="Phobius"/>
    </source>
</evidence>
<feature type="transmembrane region" description="Helical" evidence="1">
    <location>
        <begin position="63"/>
        <end position="83"/>
    </location>
</feature>
<organism evidence="2 3">
    <name type="scientific">Dictyostelium discoideum</name>
    <name type="common">Social amoeba</name>
    <dbReference type="NCBI Taxonomy" id="44689"/>
    <lineage>
        <taxon>Eukaryota</taxon>
        <taxon>Amoebozoa</taxon>
        <taxon>Evosea</taxon>
        <taxon>Eumycetozoa</taxon>
        <taxon>Dictyostelia</taxon>
        <taxon>Dictyosteliales</taxon>
        <taxon>Dictyosteliaceae</taxon>
        <taxon>Dictyostelium</taxon>
    </lineage>
</organism>
<dbReference type="AlphaFoldDB" id="Q55CE6"/>
<dbReference type="Proteomes" id="UP000002195">
    <property type="component" value="Unassembled WGS sequence"/>
</dbReference>
<evidence type="ECO:0000313" key="3">
    <source>
        <dbReference type="Proteomes" id="UP000002195"/>
    </source>
</evidence>
<dbReference type="RefSeq" id="XP_646535.1">
    <property type="nucleotide sequence ID" value="XM_641443.1"/>
</dbReference>
<dbReference type="KEGG" id="ddi:DDB_G0271030"/>